<name>A0A4Y2KYY4_ARAVE</name>
<gene>
    <name evidence="2" type="ORF">AVEN_9294_1</name>
</gene>
<evidence type="ECO:0000313" key="3">
    <source>
        <dbReference type="Proteomes" id="UP000499080"/>
    </source>
</evidence>
<reference evidence="2 3" key="1">
    <citation type="journal article" date="2019" name="Sci. Rep.">
        <title>Orb-weaving spider Araneus ventricosus genome elucidates the spidroin gene catalogue.</title>
        <authorList>
            <person name="Kono N."/>
            <person name="Nakamura H."/>
            <person name="Ohtoshi R."/>
            <person name="Moran D.A.P."/>
            <person name="Shinohara A."/>
            <person name="Yoshida Y."/>
            <person name="Fujiwara M."/>
            <person name="Mori M."/>
            <person name="Tomita M."/>
            <person name="Arakawa K."/>
        </authorList>
    </citation>
    <scope>NUCLEOTIDE SEQUENCE [LARGE SCALE GENOMIC DNA]</scope>
</reference>
<proteinExistence type="predicted"/>
<accession>A0A4Y2KYY4</accession>
<dbReference type="EMBL" id="BGPR01005077">
    <property type="protein sequence ID" value="GBN06566.1"/>
    <property type="molecule type" value="Genomic_DNA"/>
</dbReference>
<keyword evidence="3" id="KW-1185">Reference proteome</keyword>
<feature type="compositionally biased region" description="Polar residues" evidence="1">
    <location>
        <begin position="34"/>
        <end position="51"/>
    </location>
</feature>
<protein>
    <submittedName>
        <fullName evidence="2">Uncharacterized protein</fullName>
    </submittedName>
</protein>
<dbReference type="AlphaFoldDB" id="A0A4Y2KYY4"/>
<evidence type="ECO:0000313" key="2">
    <source>
        <dbReference type="EMBL" id="GBN06566.1"/>
    </source>
</evidence>
<feature type="region of interest" description="Disordered" evidence="1">
    <location>
        <begin position="31"/>
        <end position="51"/>
    </location>
</feature>
<dbReference type="Proteomes" id="UP000499080">
    <property type="component" value="Unassembled WGS sequence"/>
</dbReference>
<comment type="caution">
    <text evidence="2">The sequence shown here is derived from an EMBL/GenBank/DDBJ whole genome shotgun (WGS) entry which is preliminary data.</text>
</comment>
<organism evidence="2 3">
    <name type="scientific">Araneus ventricosus</name>
    <name type="common">Orbweaver spider</name>
    <name type="synonym">Epeira ventricosa</name>
    <dbReference type="NCBI Taxonomy" id="182803"/>
    <lineage>
        <taxon>Eukaryota</taxon>
        <taxon>Metazoa</taxon>
        <taxon>Ecdysozoa</taxon>
        <taxon>Arthropoda</taxon>
        <taxon>Chelicerata</taxon>
        <taxon>Arachnida</taxon>
        <taxon>Araneae</taxon>
        <taxon>Araneomorphae</taxon>
        <taxon>Entelegynae</taxon>
        <taxon>Araneoidea</taxon>
        <taxon>Araneidae</taxon>
        <taxon>Araneus</taxon>
    </lineage>
</organism>
<evidence type="ECO:0000256" key="1">
    <source>
        <dbReference type="SAM" id="MobiDB-lite"/>
    </source>
</evidence>
<sequence length="125" mass="14292">MRRVCALLHAKSYVVDKRPSFGVVRKFEEGVPAQVSSSSSDRGSKLESPSQIRPRVALKRDVNITKLNSIYAEFRNELKGRNHFSVPVAKISDFKRYLRFNLAHNLKFKKCAEIRALISKTETLL</sequence>